<keyword evidence="3" id="KW-1185">Reference proteome</keyword>
<organism evidence="2 3">
    <name type="scientific">Mesobacillus zeae</name>
    <dbReference type="NCBI Taxonomy" id="1917180"/>
    <lineage>
        <taxon>Bacteria</taxon>
        <taxon>Bacillati</taxon>
        <taxon>Bacillota</taxon>
        <taxon>Bacilli</taxon>
        <taxon>Bacillales</taxon>
        <taxon>Bacillaceae</taxon>
        <taxon>Mesobacillus</taxon>
    </lineage>
</organism>
<evidence type="ECO:0000313" key="3">
    <source>
        <dbReference type="Proteomes" id="UP000265816"/>
    </source>
</evidence>
<dbReference type="EMBL" id="QWVT01000015">
    <property type="protein sequence ID" value="RID85754.1"/>
    <property type="molecule type" value="Genomic_DNA"/>
</dbReference>
<keyword evidence="1" id="KW-0812">Transmembrane</keyword>
<keyword evidence="1" id="KW-0472">Membrane</keyword>
<proteinExistence type="predicted"/>
<reference evidence="2 3" key="1">
    <citation type="submission" date="2018-08" db="EMBL/GenBank/DDBJ databases">
        <title>Bacillus jemisoniae sp. nov., Bacillus chryseoplanitiae sp. nov., Bacillus resnikiae sp. nov., and Bacillus frankliniae sp. nov., isolated from Viking spacecraft and associated surfaces.</title>
        <authorList>
            <person name="Seuylemezian A."/>
            <person name="Vaishampayan P."/>
        </authorList>
    </citation>
    <scope>NUCLEOTIDE SEQUENCE [LARGE SCALE GENOMIC DNA]</scope>
    <source>
        <strain evidence="2 3">JJ-247</strain>
    </source>
</reference>
<sequence>MTQSKNKTRKFFGFMLFLLAAFFFCLQMGYLLFHSRFQVEYIHNGLFYIINILIAVSLALAVLLLFTLPKKTKVISAVGISVFLLANIALLITEGSKVKHIVSISPDSHVLLIKENEKTGQAVYYRIYFSFLARAKETLPQEIAGNYKVKWLENDIAAITYKDADNRIQQFIGTYGDRGDGGSYYNIGPSIQGNWKGEKIKVISKPDGIMVIQNNEVQTFDWEHTKQFGTLAIVLMEDGQAAWTISLKESFNADQNVPRSKSEQISLYKATTDENEPVTLQYSM</sequence>
<dbReference type="OrthoDB" id="2193366at2"/>
<dbReference type="AlphaFoldDB" id="A0A398B8E2"/>
<comment type="caution">
    <text evidence="2">The sequence shown here is derived from an EMBL/GenBank/DDBJ whole genome shotgun (WGS) entry which is preliminary data.</text>
</comment>
<accession>A0A398B8E2</accession>
<feature type="transmembrane region" description="Helical" evidence="1">
    <location>
        <begin position="45"/>
        <end position="67"/>
    </location>
</feature>
<name>A0A398B8E2_9BACI</name>
<keyword evidence="1" id="KW-1133">Transmembrane helix</keyword>
<protein>
    <submittedName>
        <fullName evidence="2">Uncharacterized protein</fullName>
    </submittedName>
</protein>
<feature type="transmembrane region" description="Helical" evidence="1">
    <location>
        <begin position="74"/>
        <end position="92"/>
    </location>
</feature>
<feature type="transmembrane region" description="Helical" evidence="1">
    <location>
        <begin position="12"/>
        <end position="33"/>
    </location>
</feature>
<gene>
    <name evidence="2" type="ORF">D1970_09435</name>
</gene>
<evidence type="ECO:0000313" key="2">
    <source>
        <dbReference type="EMBL" id="RID85754.1"/>
    </source>
</evidence>
<dbReference type="RefSeq" id="WP_119112607.1">
    <property type="nucleotide sequence ID" value="NZ_CBCSEO010000002.1"/>
</dbReference>
<evidence type="ECO:0000256" key="1">
    <source>
        <dbReference type="SAM" id="Phobius"/>
    </source>
</evidence>
<dbReference type="Proteomes" id="UP000265816">
    <property type="component" value="Unassembled WGS sequence"/>
</dbReference>